<feature type="compositionally biased region" description="Acidic residues" evidence="2">
    <location>
        <begin position="287"/>
        <end position="328"/>
    </location>
</feature>
<dbReference type="PANTHER" id="PTHR22666">
    <property type="entry name" value="MYB_SANT-LIKE DNA-BINDING DOMAIN-CONTAINING PROTEIN 1"/>
    <property type="match status" value="1"/>
</dbReference>
<evidence type="ECO:0000313" key="5">
    <source>
        <dbReference type="Proteomes" id="UP000076408"/>
    </source>
</evidence>
<feature type="compositionally biased region" description="Low complexity" evidence="2">
    <location>
        <begin position="1"/>
        <end position="16"/>
    </location>
</feature>
<dbReference type="VEuPathDB" id="VectorBase:ASTEI10629"/>
<evidence type="ECO:0000313" key="4">
    <source>
        <dbReference type="EnsemblMetazoa" id="ASTEI10629-PA"/>
    </source>
</evidence>
<protein>
    <recommendedName>
        <fullName evidence="3">Myb/SANT-like DNA-binding domain-containing protein</fullName>
    </recommendedName>
</protein>
<dbReference type="Pfam" id="PF13837">
    <property type="entry name" value="Myb_DNA-bind_4"/>
    <property type="match status" value="2"/>
</dbReference>
<feature type="compositionally biased region" description="Basic and acidic residues" evidence="2">
    <location>
        <begin position="1347"/>
        <end position="1363"/>
    </location>
</feature>
<keyword evidence="5" id="KW-1185">Reference proteome</keyword>
<feature type="region of interest" description="Disordered" evidence="2">
    <location>
        <begin position="1318"/>
        <end position="1363"/>
    </location>
</feature>
<evidence type="ECO:0000256" key="1">
    <source>
        <dbReference type="SAM" id="Coils"/>
    </source>
</evidence>
<feature type="region of interest" description="Disordered" evidence="2">
    <location>
        <begin position="603"/>
        <end position="761"/>
    </location>
</feature>
<feature type="compositionally biased region" description="Acidic residues" evidence="2">
    <location>
        <begin position="978"/>
        <end position="1011"/>
    </location>
</feature>
<evidence type="ECO:0000259" key="3">
    <source>
        <dbReference type="Pfam" id="PF13837"/>
    </source>
</evidence>
<feature type="region of interest" description="Disordered" evidence="2">
    <location>
        <begin position="895"/>
        <end position="1049"/>
    </location>
</feature>
<feature type="domain" description="Myb/SANT-like DNA-binding" evidence="3">
    <location>
        <begin position="791"/>
        <end position="879"/>
    </location>
</feature>
<feature type="coiled-coil region" evidence="1">
    <location>
        <begin position="555"/>
        <end position="582"/>
    </location>
</feature>
<feature type="compositionally biased region" description="Basic and acidic residues" evidence="2">
    <location>
        <begin position="950"/>
        <end position="968"/>
    </location>
</feature>
<feature type="compositionally biased region" description="Polar residues" evidence="2">
    <location>
        <begin position="1333"/>
        <end position="1344"/>
    </location>
</feature>
<reference evidence="5" key="1">
    <citation type="journal article" date="2014" name="Genome Biol.">
        <title>Genome analysis of a major urban malaria vector mosquito, Anopheles stephensi.</title>
        <authorList>
            <person name="Jiang X."/>
            <person name="Peery A."/>
            <person name="Hall A.B."/>
            <person name="Sharma A."/>
            <person name="Chen X.G."/>
            <person name="Waterhouse R.M."/>
            <person name="Komissarov A."/>
            <person name="Riehle M.M."/>
            <person name="Shouche Y."/>
            <person name="Sharakhova M.V."/>
            <person name="Lawson D."/>
            <person name="Pakpour N."/>
            <person name="Arensburger P."/>
            <person name="Davidson V.L."/>
            <person name="Eiglmeier K."/>
            <person name="Emrich S."/>
            <person name="George P."/>
            <person name="Kennedy R.C."/>
            <person name="Mane S.P."/>
            <person name="Maslen G."/>
            <person name="Oringanje C."/>
            <person name="Qi Y."/>
            <person name="Settlage R."/>
            <person name="Tojo M."/>
            <person name="Tubio J.M."/>
            <person name="Unger M.F."/>
            <person name="Wang B."/>
            <person name="Vernick K.D."/>
            <person name="Ribeiro J.M."/>
            <person name="James A.A."/>
            <person name="Michel K."/>
            <person name="Riehle M.A."/>
            <person name="Luckhart S."/>
            <person name="Sharakhov I.V."/>
            <person name="Tu Z."/>
        </authorList>
    </citation>
    <scope>NUCLEOTIDE SEQUENCE [LARGE SCALE GENOMIC DNA]</scope>
    <source>
        <strain evidence="5">Indian</strain>
    </source>
</reference>
<feature type="compositionally biased region" description="Low complexity" evidence="2">
    <location>
        <begin position="267"/>
        <end position="279"/>
    </location>
</feature>
<dbReference type="GO" id="GO:0045893">
    <property type="term" value="P:positive regulation of DNA-templated transcription"/>
    <property type="evidence" value="ECO:0007669"/>
    <property type="project" value="TreeGrafter"/>
</dbReference>
<sequence>MTTTAAASSASGTADSGSGGRVSGGRISQKQRAPSDGTDSSSCSAREPWISTNKILNSSLCGRRINSRNPNFDYDETKLLIALWGDPLVQKTLITTHKKHPVIAELARKMREHGYNRSTEEINTRIKNLKCFYNRIKKDMAAGIINQTTWRHYAEMDEIISRPVFGNAHRLYLQQQQPEQPQEEPQSQQPNVRELSKRDADPGDAAKDALPQFPVKLEVMSDDDDDYEPTEIRAEDLLTIDAKFPDDSPSAPAERTLRGAGSGAGNRNGRNGKSAANGKTSTRKQPDEEEDEEEEEEDEDAEEEDEEEEEEEEEEEDDDEGSDFDVENEFNDGLDELLQKAQATKSSPGTGGTNAPKAPSQGSGTAKPAGTSGLVIETITSGNGTTITATGASSTSIPTTTTTGKISVVPTNLLMKQPVSVASSMTTPIQIYTQPTVSIAKGPTGTANTMVATAGTAGPVGTAPMKLLLVNTVAKDGTTQQILTPASEATMPKLIPAPVHHHSKLPLTVGGGQSPIVTIPTVNVPKQVGAPIKLGPAGPRPAGQSAGFRTLLTQLVAIQRENLALNQERLALEKERLEFEKQFGGSLVGMVRNMSTFFTGMLQHQHKEQQQLKQQPQHATGDKSRAEPPMKPGSERVKTPPAAPIAADGTTASEVREISSSSSSRRVASPTSTTKTHATEPKEPTAATGTKRTEPASTPPPLTPAPSSTKPSSTSDVSVPKKRRMMTRNAAQHSQPEDPLKTEIISDADDQRPIGKQRHRQPWPAKMWVSTNKVLIGSVGGLKKAHCRNPNFDCEETKLLISLWGDPQVQRTLITTHKKHPVIAKLAEKMREYGYNRSTEEINTRIKNLKCFYNRIKKDLETGVINEPSWKHFHSMDEILTRPVFGGANAASRYRPTPCASGGTTPGPSGSGHPSRLSAGSGTSGPADLPPDLDPDQIEVKLELVSDDEKELRPEDLLKNAEQVELKEPNLLIPKDEPMEEEEDDPNDPDFEDDGGSETDDESSGMDEADESDRSTRLRRRTRRAHKSKKSNVPTPGGKSTSTTGTPVPGSIKIINYTAGTNFNVSSVANIVSVASSAASTLAGRKTDATATTTTTTAPSKISLVPTNFLLKPQASTIGFKQPIQLYTKPTVSIASTIPPSSGVPISAGPGTAPAGTATAAPMKVFLVNTLSKDGSAPKQQLISAAGATKPLYTTTTGVSLQGTSHVSGLPQISIQPKQLLTATGATTLGRKIIHPTAATTVRPVGRAADPPTPKLGGFKSLLNQLVGLQRENLGITKTHLVTERERFGNEKSVAKSLLEALGELNGLLAEINGELPDVKHSDGEGEHESTVKNDSCAASSVRRSISRHDDEDMKAEVISDSE</sequence>
<dbReference type="Proteomes" id="UP000076408">
    <property type="component" value="Unassembled WGS sequence"/>
</dbReference>
<dbReference type="VEuPathDB" id="VectorBase:ASTEI20_037108"/>
<proteinExistence type="predicted"/>
<feature type="compositionally biased region" description="Basic and acidic residues" evidence="2">
    <location>
        <begin position="194"/>
        <end position="207"/>
    </location>
</feature>
<feature type="compositionally biased region" description="Low complexity" evidence="2">
    <location>
        <begin position="175"/>
        <end position="190"/>
    </location>
</feature>
<feature type="region of interest" description="Disordered" evidence="2">
    <location>
        <begin position="175"/>
        <end position="328"/>
    </location>
</feature>
<feature type="compositionally biased region" description="Acidic residues" evidence="2">
    <location>
        <begin position="220"/>
        <end position="229"/>
    </location>
</feature>
<dbReference type="EnsemblMetazoa" id="ASTEI10629-RA">
    <property type="protein sequence ID" value="ASTEI10629-PA"/>
    <property type="gene ID" value="ASTEI10629"/>
</dbReference>
<feature type="region of interest" description="Disordered" evidence="2">
    <location>
        <begin position="1"/>
        <end position="45"/>
    </location>
</feature>
<feature type="compositionally biased region" description="Basic residues" evidence="2">
    <location>
        <begin position="1017"/>
        <end position="1030"/>
    </location>
</feature>
<evidence type="ECO:0000256" key="2">
    <source>
        <dbReference type="SAM" id="MobiDB-lite"/>
    </source>
</evidence>
<feature type="region of interest" description="Disordered" evidence="2">
    <location>
        <begin position="342"/>
        <end position="370"/>
    </location>
</feature>
<name>A0A182YQ93_ANOST</name>
<dbReference type="GO" id="GO:0016604">
    <property type="term" value="C:nuclear body"/>
    <property type="evidence" value="ECO:0007669"/>
    <property type="project" value="TreeGrafter"/>
</dbReference>
<feature type="region of interest" description="Disordered" evidence="2">
    <location>
        <begin position="384"/>
        <end position="403"/>
    </location>
</feature>
<feature type="compositionally biased region" description="Basic and acidic residues" evidence="2">
    <location>
        <begin position="620"/>
        <end position="638"/>
    </location>
</feature>
<dbReference type="VEuPathDB" id="VectorBase:ASTE002481"/>
<feature type="compositionally biased region" description="Low complexity" evidence="2">
    <location>
        <begin position="1033"/>
        <end position="1049"/>
    </location>
</feature>
<keyword evidence="1" id="KW-0175">Coiled coil</keyword>
<organism evidence="4 5">
    <name type="scientific">Anopheles stephensi</name>
    <name type="common">Indo-Pakistan malaria mosquito</name>
    <dbReference type="NCBI Taxonomy" id="30069"/>
    <lineage>
        <taxon>Eukaryota</taxon>
        <taxon>Metazoa</taxon>
        <taxon>Ecdysozoa</taxon>
        <taxon>Arthropoda</taxon>
        <taxon>Hexapoda</taxon>
        <taxon>Insecta</taxon>
        <taxon>Pterygota</taxon>
        <taxon>Neoptera</taxon>
        <taxon>Endopterygota</taxon>
        <taxon>Diptera</taxon>
        <taxon>Nematocera</taxon>
        <taxon>Culicoidea</taxon>
        <taxon>Culicidae</taxon>
        <taxon>Anophelinae</taxon>
        <taxon>Anopheles</taxon>
    </lineage>
</organism>
<feature type="compositionally biased region" description="Low complexity" evidence="2">
    <location>
        <begin position="658"/>
        <end position="674"/>
    </location>
</feature>
<dbReference type="InterPro" id="IPR026095">
    <property type="entry name" value="Myb/SANT-like_DNA-bd_dom_prot"/>
</dbReference>
<accession>A0A182YQ93</accession>
<dbReference type="InterPro" id="IPR044822">
    <property type="entry name" value="Myb_DNA-bind_4"/>
</dbReference>
<feature type="compositionally biased region" description="Low complexity" evidence="2">
    <location>
        <begin position="896"/>
        <end position="918"/>
    </location>
</feature>
<dbReference type="PANTHER" id="PTHR22666:SF3">
    <property type="entry name" value="MYB_SANT-LIKE DNA-BINDING DOMAIN-CONTAINING PROTEIN 1"/>
    <property type="match status" value="1"/>
</dbReference>
<reference evidence="4" key="2">
    <citation type="submission" date="2020-05" db="UniProtKB">
        <authorList>
            <consortium name="EnsemblMetazoa"/>
        </authorList>
    </citation>
    <scope>IDENTIFICATION</scope>
    <source>
        <strain evidence="4">Indian</strain>
    </source>
</reference>
<feature type="domain" description="Myb/SANT-like DNA-binding" evidence="3">
    <location>
        <begin position="70"/>
        <end position="159"/>
    </location>
</feature>
<feature type="compositionally biased region" description="Low complexity" evidence="2">
    <location>
        <begin position="705"/>
        <end position="718"/>
    </location>
</feature>
<dbReference type="Gene3D" id="1.10.10.60">
    <property type="entry name" value="Homeodomain-like"/>
    <property type="match status" value="2"/>
</dbReference>
<feature type="compositionally biased region" description="Basic and acidic residues" evidence="2">
    <location>
        <begin position="1318"/>
        <end position="1332"/>
    </location>
</feature>